<evidence type="ECO:0000256" key="1">
    <source>
        <dbReference type="SAM" id="SignalP"/>
    </source>
</evidence>
<feature type="signal peptide" evidence="1">
    <location>
        <begin position="1"/>
        <end position="26"/>
    </location>
</feature>
<name>A0ABW5FPZ8_9PSEU</name>
<comment type="caution">
    <text evidence="3">The sequence shown here is derived from an EMBL/GenBank/DDBJ whole genome shotgun (WGS) entry which is preliminary data.</text>
</comment>
<dbReference type="PANTHER" id="PTHR40446">
    <property type="entry name" value="N-ACETYLGLUCOSAMINE-1-PHOSPHODIESTER ALPHA-N-ACETYLGLUCOSAMINIDASE"/>
    <property type="match status" value="1"/>
</dbReference>
<dbReference type="PANTHER" id="PTHR40446:SF2">
    <property type="entry name" value="N-ACETYLGLUCOSAMINE-1-PHOSPHODIESTER ALPHA-N-ACETYLGLUCOSAMINIDASE"/>
    <property type="match status" value="1"/>
</dbReference>
<evidence type="ECO:0000313" key="3">
    <source>
        <dbReference type="EMBL" id="MFD2416720.1"/>
    </source>
</evidence>
<dbReference type="EMBL" id="JBHUKR010000006">
    <property type="protein sequence ID" value="MFD2416720.1"/>
    <property type="molecule type" value="Genomic_DNA"/>
</dbReference>
<dbReference type="Proteomes" id="UP001597417">
    <property type="component" value="Unassembled WGS sequence"/>
</dbReference>
<organism evidence="3 4">
    <name type="scientific">Amycolatopsis pigmentata</name>
    <dbReference type="NCBI Taxonomy" id="450801"/>
    <lineage>
        <taxon>Bacteria</taxon>
        <taxon>Bacillati</taxon>
        <taxon>Actinomycetota</taxon>
        <taxon>Actinomycetes</taxon>
        <taxon>Pseudonocardiales</taxon>
        <taxon>Pseudonocardiaceae</taxon>
        <taxon>Amycolatopsis</taxon>
    </lineage>
</organism>
<dbReference type="GO" id="GO:0016798">
    <property type="term" value="F:hydrolase activity, acting on glycosyl bonds"/>
    <property type="evidence" value="ECO:0007669"/>
    <property type="project" value="UniProtKB-KW"/>
</dbReference>
<protein>
    <submittedName>
        <fullName evidence="3">Phosphodiester glycosidase family protein</fullName>
    </submittedName>
</protein>
<gene>
    <name evidence="3" type="ORF">ACFSXZ_10330</name>
</gene>
<proteinExistence type="predicted"/>
<dbReference type="Pfam" id="PF09992">
    <property type="entry name" value="NAGPA"/>
    <property type="match status" value="1"/>
</dbReference>
<keyword evidence="1" id="KW-0732">Signal</keyword>
<evidence type="ECO:0000313" key="4">
    <source>
        <dbReference type="Proteomes" id="UP001597417"/>
    </source>
</evidence>
<feature type="domain" description="Phosphodiester glycosidase" evidence="2">
    <location>
        <begin position="222"/>
        <end position="394"/>
    </location>
</feature>
<feature type="chain" id="PRO_5046519466" evidence="1">
    <location>
        <begin position="27"/>
        <end position="397"/>
    </location>
</feature>
<accession>A0ABW5FPZ8</accession>
<keyword evidence="3" id="KW-0378">Hydrolase</keyword>
<keyword evidence="3" id="KW-0326">Glycosidase</keyword>
<dbReference type="RefSeq" id="WP_378264768.1">
    <property type="nucleotide sequence ID" value="NZ_JBHUKR010000006.1"/>
</dbReference>
<sequence length="397" mass="39977">MTFLRRGFATVAAVSLISVAAPAASAAGTSAVAPGVTFGTFTETTAHGDVVGYLIEIHLEARTRLDLLHPAVIAETERVSDMAAAQHAVAGVNGDFFDISERDHPGVAATGSSVGPEITAGRGLKAAVPDGQTFGPFPPAGESTRDVFGVGVDGRARTGAVTLHGSVRTGRGTFELGGLNQYAIPVNGIGVFTHDWGAVSRARAACGTDTSRAAPCTSDTEEVVVHDGVVVSEAPSPGAGAIPAGTFVLLGRENGAERLKALQPGDHVEIRTGLDSGQAPPFAFAVGGFRILADGVPLSGLDSVTLAPRTAAGTGADGRTVYLVAVDGRSTASTGMTVAELAGLLRSYGARDAVNLDGGGSTTVVVGGRGQRVTVRNVPSDGTERAVANGVGVFTAR</sequence>
<reference evidence="4" key="1">
    <citation type="journal article" date="2019" name="Int. J. Syst. Evol. Microbiol.">
        <title>The Global Catalogue of Microorganisms (GCM) 10K type strain sequencing project: providing services to taxonomists for standard genome sequencing and annotation.</title>
        <authorList>
            <consortium name="The Broad Institute Genomics Platform"/>
            <consortium name="The Broad Institute Genome Sequencing Center for Infectious Disease"/>
            <person name="Wu L."/>
            <person name="Ma J."/>
        </authorList>
    </citation>
    <scope>NUCLEOTIDE SEQUENCE [LARGE SCALE GENOMIC DNA]</scope>
    <source>
        <strain evidence="4">CGMCC 4.7645</strain>
    </source>
</reference>
<evidence type="ECO:0000259" key="2">
    <source>
        <dbReference type="Pfam" id="PF09992"/>
    </source>
</evidence>
<keyword evidence="4" id="KW-1185">Reference proteome</keyword>
<dbReference type="InterPro" id="IPR018711">
    <property type="entry name" value="NAGPA"/>
</dbReference>